<dbReference type="GO" id="GO:0015074">
    <property type="term" value="P:DNA integration"/>
    <property type="evidence" value="ECO:0007669"/>
    <property type="project" value="UniProtKB-KW"/>
</dbReference>
<dbReference type="Gene3D" id="1.10.150.130">
    <property type="match status" value="1"/>
</dbReference>
<proteinExistence type="inferred from homology"/>
<dbReference type="InterPro" id="IPR004107">
    <property type="entry name" value="Integrase_SAM-like_N"/>
</dbReference>
<dbReference type="InterPro" id="IPR002104">
    <property type="entry name" value="Integrase_catalytic"/>
</dbReference>
<evidence type="ECO:0000313" key="9">
    <source>
        <dbReference type="EMBL" id="QEH39317.1"/>
    </source>
</evidence>
<dbReference type="InterPro" id="IPR010998">
    <property type="entry name" value="Integrase_recombinase_N"/>
</dbReference>
<evidence type="ECO:0000259" key="8">
    <source>
        <dbReference type="PROSITE" id="PS51900"/>
    </source>
</evidence>
<reference evidence="9 10" key="1">
    <citation type="submission" date="2019-08" db="EMBL/GenBank/DDBJ databases">
        <title>Deep-cultivation of Planctomycetes and their phenomic and genomic characterization uncovers novel biology.</title>
        <authorList>
            <person name="Wiegand S."/>
            <person name="Jogler M."/>
            <person name="Boedeker C."/>
            <person name="Pinto D."/>
            <person name="Vollmers J."/>
            <person name="Rivas-Marin E."/>
            <person name="Kohn T."/>
            <person name="Peeters S.H."/>
            <person name="Heuer A."/>
            <person name="Rast P."/>
            <person name="Oberbeckmann S."/>
            <person name="Bunk B."/>
            <person name="Jeske O."/>
            <person name="Meyerdierks A."/>
            <person name="Storesund J.E."/>
            <person name="Kallscheuer N."/>
            <person name="Luecker S."/>
            <person name="Lage O.M."/>
            <person name="Pohl T."/>
            <person name="Merkel B.J."/>
            <person name="Hornburger P."/>
            <person name="Mueller R.-W."/>
            <person name="Bruemmer F."/>
            <person name="Labrenz M."/>
            <person name="Spormann A.M."/>
            <person name="Op den Camp H."/>
            <person name="Overmann J."/>
            <person name="Amann R."/>
            <person name="Jetten M.S.M."/>
            <person name="Mascher T."/>
            <person name="Medema M.H."/>
            <person name="Devos D.P."/>
            <person name="Kaster A.-K."/>
            <person name="Ovreas L."/>
            <person name="Rohde M."/>
            <person name="Galperin M.Y."/>
            <person name="Jogler C."/>
        </authorList>
    </citation>
    <scope>NUCLEOTIDE SEQUENCE [LARGE SCALE GENOMIC DNA]</scope>
    <source>
        <strain evidence="9 10">OJF2</strain>
        <plasmid evidence="10">pojf2_2</plasmid>
    </source>
</reference>
<dbReference type="AlphaFoldDB" id="A0A5B9WFK6"/>
<protein>
    <submittedName>
        <fullName evidence="9">Tyrosine recombinase XerC</fullName>
    </submittedName>
</protein>
<evidence type="ECO:0000256" key="2">
    <source>
        <dbReference type="ARBA" id="ARBA00022908"/>
    </source>
</evidence>
<evidence type="ECO:0000256" key="1">
    <source>
        <dbReference type="ARBA" id="ARBA00008857"/>
    </source>
</evidence>
<feature type="domain" description="Tyr recombinase" evidence="7">
    <location>
        <begin position="145"/>
        <end position="321"/>
    </location>
</feature>
<feature type="domain" description="Core-binding (CB)" evidence="8">
    <location>
        <begin position="31"/>
        <end position="125"/>
    </location>
</feature>
<dbReference type="SUPFAM" id="SSF56349">
    <property type="entry name" value="DNA breaking-rejoining enzymes"/>
    <property type="match status" value="1"/>
</dbReference>
<feature type="region of interest" description="Disordered" evidence="6">
    <location>
        <begin position="1"/>
        <end position="30"/>
    </location>
</feature>
<dbReference type="PANTHER" id="PTHR30349:SF41">
    <property type="entry name" value="INTEGRASE_RECOMBINASE PROTEIN MJ0367-RELATED"/>
    <property type="match status" value="1"/>
</dbReference>
<dbReference type="InterPro" id="IPR013762">
    <property type="entry name" value="Integrase-like_cat_sf"/>
</dbReference>
<evidence type="ECO:0000259" key="7">
    <source>
        <dbReference type="PROSITE" id="PS51898"/>
    </source>
</evidence>
<evidence type="ECO:0000256" key="4">
    <source>
        <dbReference type="ARBA" id="ARBA00023172"/>
    </source>
</evidence>
<keyword evidence="9" id="KW-0614">Plasmid</keyword>
<dbReference type="Pfam" id="PF02899">
    <property type="entry name" value="Phage_int_SAM_1"/>
    <property type="match status" value="1"/>
</dbReference>
<evidence type="ECO:0000313" key="10">
    <source>
        <dbReference type="Proteomes" id="UP000324233"/>
    </source>
</evidence>
<dbReference type="Pfam" id="PF00589">
    <property type="entry name" value="Phage_integrase"/>
    <property type="match status" value="1"/>
</dbReference>
<gene>
    <name evidence="9" type="primary">xerC</name>
    <name evidence="9" type="ORF">OJF2_79320</name>
</gene>
<keyword evidence="4" id="KW-0233">DNA recombination</keyword>
<dbReference type="GO" id="GO:0003677">
    <property type="term" value="F:DNA binding"/>
    <property type="evidence" value="ECO:0007669"/>
    <property type="project" value="UniProtKB-UniRule"/>
</dbReference>
<sequence length="330" mass="36696">MTTLENPGKRGGCEPRIPKKTPNTTKPGQKADWAGAVDRFVGHLATARKSVHTLHHYREDLAAFAAWWPTVSADELTPAAITGFDVARWQAHLVEEPLDPVGRRRKPATVNAKLAALRSFLLWAGKAGVVDKVPEVPRRERLGRRMVRWLDRRQLHQLLRRSAARPRDHAVITALVETGLRVAELVALRWYDVELKERKGTIAVRSGKGRKPRIVPLSRDARAAFESLRPAGVRPGDPVFVGQRGPLKVRGVQDLLAKYEDPKAGLDNLTPHMLRHTFAIGLRDRGVPWPTIAALMGHESVKTTMDNYAVPSERDLEAAINPFADEDSTA</sequence>
<dbReference type="Proteomes" id="UP000324233">
    <property type="component" value="Plasmid pOJF2_2"/>
</dbReference>
<dbReference type="Gene3D" id="1.10.443.10">
    <property type="entry name" value="Intergrase catalytic core"/>
    <property type="match status" value="1"/>
</dbReference>
<keyword evidence="3 5" id="KW-0238">DNA-binding</keyword>
<dbReference type="KEGG" id="agv:OJF2_79320"/>
<evidence type="ECO:0000256" key="5">
    <source>
        <dbReference type="PROSITE-ProRule" id="PRU01248"/>
    </source>
</evidence>
<dbReference type="InterPro" id="IPR050090">
    <property type="entry name" value="Tyrosine_recombinase_XerCD"/>
</dbReference>
<dbReference type="InterPro" id="IPR011010">
    <property type="entry name" value="DNA_brk_join_enz"/>
</dbReference>
<dbReference type="PROSITE" id="PS51898">
    <property type="entry name" value="TYR_RECOMBINASE"/>
    <property type="match status" value="1"/>
</dbReference>
<dbReference type="PROSITE" id="PS51900">
    <property type="entry name" value="CB"/>
    <property type="match status" value="1"/>
</dbReference>
<organism evidence="9 10">
    <name type="scientific">Aquisphaera giovannonii</name>
    <dbReference type="NCBI Taxonomy" id="406548"/>
    <lineage>
        <taxon>Bacteria</taxon>
        <taxon>Pseudomonadati</taxon>
        <taxon>Planctomycetota</taxon>
        <taxon>Planctomycetia</taxon>
        <taxon>Isosphaerales</taxon>
        <taxon>Isosphaeraceae</taxon>
        <taxon>Aquisphaera</taxon>
    </lineage>
</organism>
<dbReference type="EMBL" id="CP042999">
    <property type="protein sequence ID" value="QEH39317.1"/>
    <property type="molecule type" value="Genomic_DNA"/>
</dbReference>
<evidence type="ECO:0000256" key="6">
    <source>
        <dbReference type="SAM" id="MobiDB-lite"/>
    </source>
</evidence>
<dbReference type="InterPro" id="IPR044068">
    <property type="entry name" value="CB"/>
</dbReference>
<dbReference type="PANTHER" id="PTHR30349">
    <property type="entry name" value="PHAGE INTEGRASE-RELATED"/>
    <property type="match status" value="1"/>
</dbReference>
<keyword evidence="2" id="KW-0229">DNA integration</keyword>
<dbReference type="RefSeq" id="WP_168222346.1">
    <property type="nucleotide sequence ID" value="NZ_CP042999.1"/>
</dbReference>
<geneLocation type="plasmid" evidence="10">
    <name>pojf2_2</name>
</geneLocation>
<comment type="similarity">
    <text evidence="1">Belongs to the 'phage' integrase family.</text>
</comment>
<keyword evidence="10" id="KW-1185">Reference proteome</keyword>
<feature type="compositionally biased region" description="Basic and acidic residues" evidence="6">
    <location>
        <begin position="7"/>
        <end position="17"/>
    </location>
</feature>
<name>A0A5B9WFK6_9BACT</name>
<evidence type="ECO:0000256" key="3">
    <source>
        <dbReference type="ARBA" id="ARBA00023125"/>
    </source>
</evidence>
<accession>A0A5B9WFK6</accession>
<dbReference type="GO" id="GO:0006310">
    <property type="term" value="P:DNA recombination"/>
    <property type="evidence" value="ECO:0007669"/>
    <property type="project" value="UniProtKB-KW"/>
</dbReference>